<proteinExistence type="predicted"/>
<comment type="caution">
    <text evidence="1">The sequence shown here is derived from an EMBL/GenBank/DDBJ whole genome shotgun (WGS) entry which is preliminary data.</text>
</comment>
<evidence type="ECO:0000313" key="1">
    <source>
        <dbReference type="EMBL" id="RYR34104.1"/>
    </source>
</evidence>
<sequence length="84" mass="9474">MVSLNIQISREANVVARHDTILASVNDRLGSLFKLLVMDKKDVLHVTPKGGIEVQMQVYGCWGRRKATHKLRVEGSRIGQCWNT</sequence>
<dbReference type="EMBL" id="SDMP01000010">
    <property type="protein sequence ID" value="RYR34104.1"/>
    <property type="molecule type" value="Genomic_DNA"/>
</dbReference>
<keyword evidence="2" id="KW-1185">Reference proteome</keyword>
<gene>
    <name evidence="1" type="ORF">Ahy_A10g048828</name>
</gene>
<dbReference type="Proteomes" id="UP000289738">
    <property type="component" value="Chromosome A10"/>
</dbReference>
<dbReference type="AlphaFoldDB" id="A0A445B5Z9"/>
<reference evidence="1 2" key="1">
    <citation type="submission" date="2019-01" db="EMBL/GenBank/DDBJ databases">
        <title>Sequencing of cultivated peanut Arachis hypogaea provides insights into genome evolution and oil improvement.</title>
        <authorList>
            <person name="Chen X."/>
        </authorList>
    </citation>
    <scope>NUCLEOTIDE SEQUENCE [LARGE SCALE GENOMIC DNA]</scope>
    <source>
        <strain evidence="2">cv. Fuhuasheng</strain>
        <tissue evidence="1">Leaves</tissue>
    </source>
</reference>
<accession>A0A445B5Z9</accession>
<evidence type="ECO:0000313" key="2">
    <source>
        <dbReference type="Proteomes" id="UP000289738"/>
    </source>
</evidence>
<organism evidence="1 2">
    <name type="scientific">Arachis hypogaea</name>
    <name type="common">Peanut</name>
    <dbReference type="NCBI Taxonomy" id="3818"/>
    <lineage>
        <taxon>Eukaryota</taxon>
        <taxon>Viridiplantae</taxon>
        <taxon>Streptophyta</taxon>
        <taxon>Embryophyta</taxon>
        <taxon>Tracheophyta</taxon>
        <taxon>Spermatophyta</taxon>
        <taxon>Magnoliopsida</taxon>
        <taxon>eudicotyledons</taxon>
        <taxon>Gunneridae</taxon>
        <taxon>Pentapetalae</taxon>
        <taxon>rosids</taxon>
        <taxon>fabids</taxon>
        <taxon>Fabales</taxon>
        <taxon>Fabaceae</taxon>
        <taxon>Papilionoideae</taxon>
        <taxon>50 kb inversion clade</taxon>
        <taxon>dalbergioids sensu lato</taxon>
        <taxon>Dalbergieae</taxon>
        <taxon>Pterocarpus clade</taxon>
        <taxon>Arachis</taxon>
    </lineage>
</organism>
<name>A0A445B5Z9_ARAHY</name>
<protein>
    <submittedName>
        <fullName evidence="1">Uncharacterized protein</fullName>
    </submittedName>
</protein>